<feature type="domain" description="ELMO" evidence="2">
    <location>
        <begin position="90"/>
        <end position="253"/>
    </location>
</feature>
<sequence>MIVLPHLQFVECLSLLNFCFVDNDVNTVLGRKTRRNTLDKIIISSKEAIAEKNQKIEEILREYPNDKINALDWDTGDETEAADAISKNRSLMRIVVLIFEEVEERRLVSYNNEELKARKTNQWQDIGFQGDDPATDFRGMGVLGLDQLVFFAQSMSRHSRLPWIAFTLSIVVFSHCSRVLGSNAADSVMEFNPLKQQFVKSLRLTLKRADATSIAEQRVTAHWAGANEPRRGKTYVDVDNRSKILSSAMTKCETVVSKRQNQVDQNRCTKRAKNEMDVITLDDALELHDVKVLANKRPTRGVGERAEIEEAADISYNSPAESSADAQRRK</sequence>
<evidence type="ECO:0000256" key="1">
    <source>
        <dbReference type="SAM" id="MobiDB-lite"/>
    </source>
</evidence>
<evidence type="ECO:0000313" key="4">
    <source>
        <dbReference type="WBParaSite" id="jg3786"/>
    </source>
</evidence>
<dbReference type="InterPro" id="IPR006816">
    <property type="entry name" value="ELMO_dom"/>
</dbReference>
<keyword evidence="3" id="KW-1185">Reference proteome</keyword>
<feature type="region of interest" description="Disordered" evidence="1">
    <location>
        <begin position="300"/>
        <end position="330"/>
    </location>
</feature>
<dbReference type="WBParaSite" id="jg3786">
    <property type="protein sequence ID" value="jg3786"/>
    <property type="gene ID" value="jg3786"/>
</dbReference>
<dbReference type="PROSITE" id="PS51335">
    <property type="entry name" value="ELMO"/>
    <property type="match status" value="1"/>
</dbReference>
<name>A0A915E8V2_9BILA</name>
<protein>
    <submittedName>
        <fullName evidence="4">ELMO domain-containing protein</fullName>
    </submittedName>
</protein>
<dbReference type="Proteomes" id="UP000887574">
    <property type="component" value="Unplaced"/>
</dbReference>
<dbReference type="InterPro" id="IPR050868">
    <property type="entry name" value="ELMO_domain-containing"/>
</dbReference>
<feature type="compositionally biased region" description="Polar residues" evidence="1">
    <location>
        <begin position="315"/>
        <end position="330"/>
    </location>
</feature>
<dbReference type="PANTHER" id="PTHR12771:SF51">
    <property type="entry name" value="LD01482P"/>
    <property type="match status" value="1"/>
</dbReference>
<dbReference type="GO" id="GO:0005096">
    <property type="term" value="F:GTPase activator activity"/>
    <property type="evidence" value="ECO:0007669"/>
    <property type="project" value="TreeGrafter"/>
</dbReference>
<dbReference type="PANTHER" id="PTHR12771">
    <property type="entry name" value="ENGULFMENT AND CELL MOTILITY"/>
    <property type="match status" value="1"/>
</dbReference>
<accession>A0A915E8V2</accession>
<organism evidence="3 4">
    <name type="scientific">Ditylenchus dipsaci</name>
    <dbReference type="NCBI Taxonomy" id="166011"/>
    <lineage>
        <taxon>Eukaryota</taxon>
        <taxon>Metazoa</taxon>
        <taxon>Ecdysozoa</taxon>
        <taxon>Nematoda</taxon>
        <taxon>Chromadorea</taxon>
        <taxon>Rhabditida</taxon>
        <taxon>Tylenchina</taxon>
        <taxon>Tylenchomorpha</taxon>
        <taxon>Sphaerularioidea</taxon>
        <taxon>Anguinidae</taxon>
        <taxon>Anguininae</taxon>
        <taxon>Ditylenchus</taxon>
    </lineage>
</organism>
<evidence type="ECO:0000313" key="3">
    <source>
        <dbReference type="Proteomes" id="UP000887574"/>
    </source>
</evidence>
<evidence type="ECO:0000259" key="2">
    <source>
        <dbReference type="PROSITE" id="PS51335"/>
    </source>
</evidence>
<dbReference type="Pfam" id="PF04727">
    <property type="entry name" value="ELMO_CED12"/>
    <property type="match status" value="1"/>
</dbReference>
<reference evidence="4" key="1">
    <citation type="submission" date="2022-11" db="UniProtKB">
        <authorList>
            <consortium name="WormBaseParasite"/>
        </authorList>
    </citation>
    <scope>IDENTIFICATION</scope>
</reference>
<dbReference type="AlphaFoldDB" id="A0A915E8V2"/>
<proteinExistence type="predicted"/>